<feature type="region of interest" description="Disordered" evidence="2">
    <location>
        <begin position="316"/>
        <end position="348"/>
    </location>
</feature>
<dbReference type="InParanoid" id="A0A286UKQ0"/>
<sequence>MQQSTSNSIESEDRAICGICRRQVSRYTCPACNMPYCSLSCFRSESHGQCSETFYKKELESEIRTKPSASMEERRQMMEMLKKFEEEDGQEDSLLEDEDDGSDDLAKRLSNVNLDSISTSELWELLSVEERNKFLGTIKDPQSGPAKELLRSIELDIGNVHPWWDADENIPSISSKRYGKRPKMVRIPNPLLSRPVGPDSGPPLLYNICVVLTAYAYITRHLGVSPLSAGPSRASGNNDDDDDSIASTARHLFRALAPFISDRRSRVLFTSMDAVVADMWPRLIESGKANRTSFVLFLRDASNLLVPRRIAEVEGSPVKSDSELGSGQEEGEGEEEGEGVKREKLQSEFHKSDVDRRDGLLDNAARNTLLVLSDLINLFRSRRGSENQERETPASAKLIFYAGYIASMPAPILAGFSAEVSTRARALEAEGEIKVGLPHSENVVPVVPERSPSTKKGKERTLIEEL</sequence>
<evidence type="ECO:0000256" key="2">
    <source>
        <dbReference type="SAM" id="MobiDB-lite"/>
    </source>
</evidence>
<dbReference type="Gene3D" id="3.30.60.190">
    <property type="match status" value="1"/>
</dbReference>
<keyword evidence="1" id="KW-0479">Metal-binding</keyword>
<reference evidence="4 5" key="1">
    <citation type="journal article" date="2017" name="Mol. Ecol.">
        <title>Comparative and population genomic landscape of Phellinus noxius: A hypervariable fungus causing root rot in trees.</title>
        <authorList>
            <person name="Chung C.L."/>
            <person name="Lee T.J."/>
            <person name="Akiba M."/>
            <person name="Lee H.H."/>
            <person name="Kuo T.H."/>
            <person name="Liu D."/>
            <person name="Ke H.M."/>
            <person name="Yokoi T."/>
            <person name="Roa M.B."/>
            <person name="Lu M.J."/>
            <person name="Chang Y.Y."/>
            <person name="Ann P.J."/>
            <person name="Tsai J.N."/>
            <person name="Chen C.Y."/>
            <person name="Tzean S.S."/>
            <person name="Ota Y."/>
            <person name="Hattori T."/>
            <person name="Sahashi N."/>
            <person name="Liou R.F."/>
            <person name="Kikuchi T."/>
            <person name="Tsai I.J."/>
        </authorList>
    </citation>
    <scope>NUCLEOTIDE SEQUENCE [LARGE SCALE GENOMIC DNA]</scope>
    <source>
        <strain evidence="4 5">FFPRI411160</strain>
    </source>
</reference>
<keyword evidence="1" id="KW-0863">Zinc-finger</keyword>
<evidence type="ECO:0000256" key="1">
    <source>
        <dbReference type="PROSITE-ProRule" id="PRU00453"/>
    </source>
</evidence>
<protein>
    <submittedName>
        <fullName evidence="4">Zinc finger hit domain-containing 2-like protein</fullName>
    </submittedName>
</protein>
<dbReference type="Pfam" id="PF04438">
    <property type="entry name" value="zf-HIT"/>
    <property type="match status" value="1"/>
</dbReference>
<dbReference type="InterPro" id="IPR007529">
    <property type="entry name" value="Znf_HIT"/>
</dbReference>
<evidence type="ECO:0000313" key="4">
    <source>
        <dbReference type="EMBL" id="PAV20196.1"/>
    </source>
</evidence>
<dbReference type="AlphaFoldDB" id="A0A286UKQ0"/>
<feature type="compositionally biased region" description="Basic and acidic residues" evidence="2">
    <location>
        <begin position="338"/>
        <end position="348"/>
    </location>
</feature>
<dbReference type="Proteomes" id="UP000217199">
    <property type="component" value="Unassembled WGS sequence"/>
</dbReference>
<dbReference type="PANTHER" id="PTHR15555">
    <property type="entry name" value="ZINC FINGER HIT DOMAIN CONTAINING PROTEIN 2 PROTEIN FON -RELATED"/>
    <property type="match status" value="1"/>
</dbReference>
<dbReference type="STRING" id="2282107.A0A286UKQ0"/>
<dbReference type="PANTHER" id="PTHR15555:SF0">
    <property type="entry name" value="ZINC FINGER HIT DOMAIN-CONTAINING PROTEIN 2"/>
    <property type="match status" value="1"/>
</dbReference>
<keyword evidence="1" id="KW-0862">Zinc</keyword>
<organism evidence="4 5">
    <name type="scientific">Pyrrhoderma noxium</name>
    <dbReference type="NCBI Taxonomy" id="2282107"/>
    <lineage>
        <taxon>Eukaryota</taxon>
        <taxon>Fungi</taxon>
        <taxon>Dikarya</taxon>
        <taxon>Basidiomycota</taxon>
        <taxon>Agaricomycotina</taxon>
        <taxon>Agaricomycetes</taxon>
        <taxon>Hymenochaetales</taxon>
        <taxon>Hymenochaetaceae</taxon>
        <taxon>Pyrrhoderma</taxon>
    </lineage>
</organism>
<dbReference type="PROSITE" id="PS51083">
    <property type="entry name" value="ZF_HIT"/>
    <property type="match status" value="1"/>
</dbReference>
<proteinExistence type="predicted"/>
<evidence type="ECO:0000313" key="5">
    <source>
        <dbReference type="Proteomes" id="UP000217199"/>
    </source>
</evidence>
<accession>A0A286UKQ0</accession>
<comment type="caution">
    <text evidence="4">The sequence shown here is derived from an EMBL/GenBank/DDBJ whole genome shotgun (WGS) entry which is preliminary data.</text>
</comment>
<feature type="domain" description="HIT-type" evidence="3">
    <location>
        <begin position="17"/>
        <end position="50"/>
    </location>
</feature>
<dbReference type="OrthoDB" id="18412at2759"/>
<dbReference type="CDD" id="cd23024">
    <property type="entry name" value="zf-HIT_ZNHIT2-3"/>
    <property type="match status" value="1"/>
</dbReference>
<evidence type="ECO:0000259" key="3">
    <source>
        <dbReference type="PROSITE" id="PS51083"/>
    </source>
</evidence>
<gene>
    <name evidence="4" type="ORF">PNOK_0513000</name>
</gene>
<dbReference type="SUPFAM" id="SSF144232">
    <property type="entry name" value="HIT/MYND zinc finger-like"/>
    <property type="match status" value="1"/>
</dbReference>
<dbReference type="InterPro" id="IPR039646">
    <property type="entry name" value="ZNHIT2"/>
</dbReference>
<dbReference type="EMBL" id="NBII01000004">
    <property type="protein sequence ID" value="PAV20196.1"/>
    <property type="molecule type" value="Genomic_DNA"/>
</dbReference>
<keyword evidence="5" id="KW-1185">Reference proteome</keyword>
<dbReference type="GO" id="GO:0008270">
    <property type="term" value="F:zinc ion binding"/>
    <property type="evidence" value="ECO:0007669"/>
    <property type="project" value="UniProtKB-UniRule"/>
</dbReference>
<feature type="region of interest" description="Disordered" evidence="2">
    <location>
        <begin position="444"/>
        <end position="466"/>
    </location>
</feature>
<name>A0A286UKQ0_9AGAM</name>